<feature type="domain" description="Arabidopsis retrotransposon Orf1 C-terminal" evidence="2">
    <location>
        <begin position="1"/>
        <end position="126"/>
    </location>
</feature>
<dbReference type="Proteomes" id="UP000712600">
    <property type="component" value="Unassembled WGS sequence"/>
</dbReference>
<dbReference type="Pfam" id="PF03078">
    <property type="entry name" value="ATHILA"/>
    <property type="match status" value="1"/>
</dbReference>
<proteinExistence type="predicted"/>
<reference evidence="3" key="1">
    <citation type="submission" date="2019-12" db="EMBL/GenBank/DDBJ databases">
        <title>Genome sequencing and annotation of Brassica cretica.</title>
        <authorList>
            <person name="Studholme D.J."/>
            <person name="Sarris P."/>
        </authorList>
    </citation>
    <scope>NUCLEOTIDE SEQUENCE</scope>
    <source>
        <strain evidence="3">PFS-109/04</strain>
        <tissue evidence="3">Leaf</tissue>
    </source>
</reference>
<dbReference type="AlphaFoldDB" id="A0A8S9PEF0"/>
<evidence type="ECO:0000259" key="2">
    <source>
        <dbReference type="Pfam" id="PF03078"/>
    </source>
</evidence>
<name>A0A8S9PEF0_BRACR</name>
<sequence length="239" mass="26563">MITQLGLGTMATRAYDLHVDLVRQFLATVELTYSTSKARVTGDGTLNFFARGIQYRISIPELCRIYGFDEAASASKIPPFLGLDGFWEIIGMGAWDSNSATQTDIRHPTLRYFLWALANTLVCKMEPNKVDRLRFMPDPQLLGDLPAIPRRPPGVRRARATQGPPEAPLPDFPIIPDISMHDQGDFQRVVVDALCAIWARVSCTSRRTIRAHSPAAAGPSRQRRDPSFGSDDEFSEATD</sequence>
<feature type="region of interest" description="Disordered" evidence="1">
    <location>
        <begin position="146"/>
        <end position="168"/>
    </location>
</feature>
<dbReference type="InterPro" id="IPR004312">
    <property type="entry name" value="ATHILA_Orf1_C"/>
</dbReference>
<feature type="region of interest" description="Disordered" evidence="1">
    <location>
        <begin position="209"/>
        <end position="239"/>
    </location>
</feature>
<evidence type="ECO:0000256" key="1">
    <source>
        <dbReference type="SAM" id="MobiDB-lite"/>
    </source>
</evidence>
<evidence type="ECO:0000313" key="3">
    <source>
        <dbReference type="EMBL" id="KAF3511772.1"/>
    </source>
</evidence>
<evidence type="ECO:0000313" key="4">
    <source>
        <dbReference type="Proteomes" id="UP000712600"/>
    </source>
</evidence>
<organism evidence="3 4">
    <name type="scientific">Brassica cretica</name>
    <name type="common">Mustard</name>
    <dbReference type="NCBI Taxonomy" id="69181"/>
    <lineage>
        <taxon>Eukaryota</taxon>
        <taxon>Viridiplantae</taxon>
        <taxon>Streptophyta</taxon>
        <taxon>Embryophyta</taxon>
        <taxon>Tracheophyta</taxon>
        <taxon>Spermatophyta</taxon>
        <taxon>Magnoliopsida</taxon>
        <taxon>eudicotyledons</taxon>
        <taxon>Gunneridae</taxon>
        <taxon>Pentapetalae</taxon>
        <taxon>rosids</taxon>
        <taxon>malvids</taxon>
        <taxon>Brassicales</taxon>
        <taxon>Brassicaceae</taxon>
        <taxon>Brassiceae</taxon>
        <taxon>Brassica</taxon>
    </lineage>
</organism>
<dbReference type="EMBL" id="QGKX02001521">
    <property type="protein sequence ID" value="KAF3511772.1"/>
    <property type="molecule type" value="Genomic_DNA"/>
</dbReference>
<protein>
    <recommendedName>
        <fullName evidence="2">Arabidopsis retrotransposon Orf1 C-terminal domain-containing protein</fullName>
    </recommendedName>
</protein>
<accession>A0A8S9PEF0</accession>
<gene>
    <name evidence="3" type="ORF">F2Q69_00007902</name>
</gene>
<feature type="compositionally biased region" description="Acidic residues" evidence="1">
    <location>
        <begin position="230"/>
        <end position="239"/>
    </location>
</feature>
<comment type="caution">
    <text evidence="3">The sequence shown here is derived from an EMBL/GenBank/DDBJ whole genome shotgun (WGS) entry which is preliminary data.</text>
</comment>